<evidence type="ECO:0000313" key="10">
    <source>
        <dbReference type="EMBL" id="MXR21722.1"/>
    </source>
</evidence>
<evidence type="ECO:0000256" key="9">
    <source>
        <dbReference type="SAM" id="Phobius"/>
    </source>
</evidence>
<dbReference type="GO" id="GO:0005315">
    <property type="term" value="F:phosphate transmembrane transporter activity"/>
    <property type="evidence" value="ECO:0007669"/>
    <property type="project" value="InterPro"/>
</dbReference>
<feature type="transmembrane region" description="Helical" evidence="9">
    <location>
        <begin position="6"/>
        <end position="31"/>
    </location>
</feature>
<dbReference type="Proteomes" id="UP000471521">
    <property type="component" value="Unassembled WGS sequence"/>
</dbReference>
<evidence type="ECO:0000256" key="1">
    <source>
        <dbReference type="ARBA" id="ARBA00001981"/>
    </source>
</evidence>
<evidence type="ECO:0000256" key="6">
    <source>
        <dbReference type="ARBA" id="ARBA00022692"/>
    </source>
</evidence>
<dbReference type="PANTHER" id="PTHR11101">
    <property type="entry name" value="PHOSPHATE TRANSPORTER"/>
    <property type="match status" value="1"/>
</dbReference>
<evidence type="ECO:0000256" key="7">
    <source>
        <dbReference type="ARBA" id="ARBA00022989"/>
    </source>
</evidence>
<feature type="non-terminal residue" evidence="10">
    <location>
        <position position="224"/>
    </location>
</feature>
<dbReference type="Pfam" id="PF01384">
    <property type="entry name" value="PHO4"/>
    <property type="match status" value="1"/>
</dbReference>
<dbReference type="OrthoDB" id="101311at2157"/>
<dbReference type="PANTHER" id="PTHR11101:SF80">
    <property type="entry name" value="PHOSPHATE TRANSPORTER"/>
    <property type="match status" value="1"/>
</dbReference>
<comment type="function">
    <text evidence="1">Potential transporter for phosphate.</text>
</comment>
<name>A0A6B0SRT3_9EURY</name>
<comment type="subcellular location">
    <subcellularLocation>
        <location evidence="2">Membrane</location>
        <topology evidence="2">Multi-pass membrane protein</topology>
    </subcellularLocation>
</comment>
<organism evidence="10 11">
    <name type="scientific">Halobacterium bonnevillei</name>
    <dbReference type="NCBI Taxonomy" id="2692200"/>
    <lineage>
        <taxon>Archaea</taxon>
        <taxon>Methanobacteriati</taxon>
        <taxon>Methanobacteriota</taxon>
        <taxon>Stenosarchaea group</taxon>
        <taxon>Halobacteria</taxon>
        <taxon>Halobacteriales</taxon>
        <taxon>Halobacteriaceae</taxon>
        <taxon>Halobacterium</taxon>
    </lineage>
</organism>
<comment type="caution">
    <text evidence="10">The sequence shown here is derived from an EMBL/GenBank/DDBJ whole genome shotgun (WGS) entry which is preliminary data.</text>
</comment>
<feature type="transmembrane region" description="Helical" evidence="9">
    <location>
        <begin position="174"/>
        <end position="193"/>
    </location>
</feature>
<accession>A0A6B0SRT3</accession>
<sequence>MSVSVLFVVGLATAVFVGVNVGGSSTGVAFGPATGSGVLSMRAASALMAVFVFAGGLAVGPAVVDTLGTDFVPAEYFTLGASIGVLLFIGVGILLGNILRVSVGTSQTAVGAVVGMGAALGVLDWRVVGEVVTWWVVSAIAAFWIAAVVGRYCYDRIAAVLDFQAEGRRRLGQVLTVGVGCYMAFSAGASNVANAVAPLVGSGQLTMTPGVLVGAAAIGAGAFA</sequence>
<keyword evidence="6 9" id="KW-0812">Transmembrane</keyword>
<feature type="transmembrane region" description="Helical" evidence="9">
    <location>
        <begin position="43"/>
        <end position="64"/>
    </location>
</feature>
<protein>
    <submittedName>
        <fullName evidence="10">Inorganic phosphate transporter</fullName>
    </submittedName>
</protein>
<feature type="transmembrane region" description="Helical" evidence="9">
    <location>
        <begin position="134"/>
        <end position="154"/>
    </location>
</feature>
<keyword evidence="5" id="KW-0592">Phosphate transport</keyword>
<evidence type="ECO:0000256" key="8">
    <source>
        <dbReference type="ARBA" id="ARBA00023136"/>
    </source>
</evidence>
<gene>
    <name evidence="10" type="ORF">GRX66_14310</name>
</gene>
<comment type="similarity">
    <text evidence="3">Belongs to the inorganic phosphate transporter (PiT) (TC 2.A.20) family.</text>
</comment>
<keyword evidence="8 9" id="KW-0472">Membrane</keyword>
<dbReference type="EMBL" id="WUUU01000143">
    <property type="protein sequence ID" value="MXR21722.1"/>
    <property type="molecule type" value="Genomic_DNA"/>
</dbReference>
<dbReference type="GO" id="GO:0035435">
    <property type="term" value="P:phosphate ion transmembrane transport"/>
    <property type="evidence" value="ECO:0007669"/>
    <property type="project" value="TreeGrafter"/>
</dbReference>
<reference evidence="10 11" key="1">
    <citation type="submission" date="2019-12" db="EMBL/GenBank/DDBJ databases">
        <title>Isolation and characterization of three novel carbon monoxide-oxidizing members of Halobacteria from salione crusts and soils.</title>
        <authorList>
            <person name="Myers M.R."/>
            <person name="King G.M."/>
        </authorList>
    </citation>
    <scope>NUCLEOTIDE SEQUENCE [LARGE SCALE GENOMIC DNA]</scope>
    <source>
        <strain evidence="10 11">PCN9</strain>
    </source>
</reference>
<keyword evidence="11" id="KW-1185">Reference proteome</keyword>
<proteinExistence type="inferred from homology"/>
<keyword evidence="4" id="KW-0813">Transport</keyword>
<dbReference type="AlphaFoldDB" id="A0A6B0SRT3"/>
<feature type="transmembrane region" description="Helical" evidence="9">
    <location>
        <begin position="205"/>
        <end position="223"/>
    </location>
</feature>
<keyword evidence="7 9" id="KW-1133">Transmembrane helix</keyword>
<evidence type="ECO:0000256" key="2">
    <source>
        <dbReference type="ARBA" id="ARBA00004141"/>
    </source>
</evidence>
<evidence type="ECO:0000256" key="4">
    <source>
        <dbReference type="ARBA" id="ARBA00022448"/>
    </source>
</evidence>
<dbReference type="RefSeq" id="WP_159527166.1">
    <property type="nucleotide sequence ID" value="NZ_WUUU01000143.1"/>
</dbReference>
<evidence type="ECO:0000313" key="11">
    <source>
        <dbReference type="Proteomes" id="UP000471521"/>
    </source>
</evidence>
<feature type="transmembrane region" description="Helical" evidence="9">
    <location>
        <begin position="76"/>
        <end position="96"/>
    </location>
</feature>
<evidence type="ECO:0000256" key="3">
    <source>
        <dbReference type="ARBA" id="ARBA00009916"/>
    </source>
</evidence>
<dbReference type="InterPro" id="IPR001204">
    <property type="entry name" value="Phos_transporter"/>
</dbReference>
<evidence type="ECO:0000256" key="5">
    <source>
        <dbReference type="ARBA" id="ARBA00022592"/>
    </source>
</evidence>
<dbReference type="GO" id="GO:0016020">
    <property type="term" value="C:membrane"/>
    <property type="evidence" value="ECO:0007669"/>
    <property type="project" value="UniProtKB-SubCell"/>
</dbReference>